<dbReference type="InterPro" id="IPR044143">
    <property type="entry name" value="GlgB_N_E_set_prok"/>
</dbReference>
<reference evidence="9 10" key="1">
    <citation type="submission" date="2019-02" db="EMBL/GenBank/DDBJ databases">
        <title>Deep-cultivation of Planctomycetes and their phenomic and genomic characterization uncovers novel biology.</title>
        <authorList>
            <person name="Wiegand S."/>
            <person name="Jogler M."/>
            <person name="Boedeker C."/>
            <person name="Pinto D."/>
            <person name="Vollmers J."/>
            <person name="Rivas-Marin E."/>
            <person name="Kohn T."/>
            <person name="Peeters S.H."/>
            <person name="Heuer A."/>
            <person name="Rast P."/>
            <person name="Oberbeckmann S."/>
            <person name="Bunk B."/>
            <person name="Jeske O."/>
            <person name="Meyerdierks A."/>
            <person name="Storesund J.E."/>
            <person name="Kallscheuer N."/>
            <person name="Luecker S."/>
            <person name="Lage O.M."/>
            <person name="Pohl T."/>
            <person name="Merkel B.J."/>
            <person name="Hornburger P."/>
            <person name="Mueller R.-W."/>
            <person name="Bruemmer F."/>
            <person name="Labrenz M."/>
            <person name="Spormann A.M."/>
            <person name="Op den Camp H."/>
            <person name="Overmann J."/>
            <person name="Amann R."/>
            <person name="Jetten M.S.M."/>
            <person name="Mascher T."/>
            <person name="Medema M.H."/>
            <person name="Devos D.P."/>
            <person name="Kaster A.-K."/>
            <person name="Ovreas L."/>
            <person name="Rohde M."/>
            <person name="Galperin M.Y."/>
            <person name="Jogler C."/>
        </authorList>
    </citation>
    <scope>NUCLEOTIDE SEQUENCE [LARGE SCALE GENOMIC DNA]</scope>
    <source>
        <strain evidence="9 10">Pla85_3_4</strain>
    </source>
</reference>
<comment type="similarity">
    <text evidence="3">Belongs to the glycosyl hydrolase 13 family. GlgB subfamily.</text>
</comment>
<dbReference type="Proteomes" id="UP000317648">
    <property type="component" value="Chromosome"/>
</dbReference>
<dbReference type="PANTHER" id="PTHR43651:SF11">
    <property type="entry name" value="MALTO-OLIGOSYLTREHALOSE TREHALOHYDROLASE"/>
    <property type="match status" value="1"/>
</dbReference>
<dbReference type="EMBL" id="CP036433">
    <property type="protein sequence ID" value="QDU99187.1"/>
    <property type="molecule type" value="Genomic_DNA"/>
</dbReference>
<dbReference type="PANTHER" id="PTHR43651">
    <property type="entry name" value="1,4-ALPHA-GLUCAN-BRANCHING ENZYME"/>
    <property type="match status" value="1"/>
</dbReference>
<dbReference type="SUPFAM" id="SSF51445">
    <property type="entry name" value="(Trans)glycosidases"/>
    <property type="match status" value="1"/>
</dbReference>
<dbReference type="CDD" id="cd02855">
    <property type="entry name" value="E_set_GBE_prok_N"/>
    <property type="match status" value="1"/>
</dbReference>
<dbReference type="SMART" id="SM00642">
    <property type="entry name" value="Aamy"/>
    <property type="match status" value="1"/>
</dbReference>
<dbReference type="EC" id="2.4.1.18" evidence="4"/>
<dbReference type="Pfam" id="PF02922">
    <property type="entry name" value="CBM_48"/>
    <property type="match status" value="1"/>
</dbReference>
<dbReference type="InterPro" id="IPR004193">
    <property type="entry name" value="Glyco_hydro_13_N"/>
</dbReference>
<comment type="catalytic activity">
    <reaction evidence="1">
        <text>Transfers a segment of a (1-&gt;4)-alpha-D-glucan chain to a primary hydroxy group in a similar glucan chain.</text>
        <dbReference type="EC" id="2.4.1.18"/>
    </reaction>
</comment>
<dbReference type="PIRSF" id="PIRSF000463">
    <property type="entry name" value="GlgB"/>
    <property type="match status" value="1"/>
</dbReference>
<dbReference type="AlphaFoldDB" id="A0A518E544"/>
<comment type="function">
    <text evidence="2">Catalyzes the formation of the alpha-1,6-glucosidic linkages in glycogen by scission of a 1,4-alpha-linked oligosaccharide from growing alpha-1,4-glucan chains and the subsequent attachment of the oligosaccharide to the alpha-1,6 position.</text>
</comment>
<dbReference type="RefSeq" id="WP_231756482.1">
    <property type="nucleotide sequence ID" value="NZ_CP036433.1"/>
</dbReference>
<dbReference type="KEGG" id="lcre:Pla8534_71000"/>
<accession>A0A518E544</accession>
<protein>
    <recommendedName>
        <fullName evidence="4">1,4-alpha-glucan branching enzyme</fullName>
        <ecNumber evidence="4">2.4.1.18</ecNumber>
    </recommendedName>
</protein>
<sequence length="603" mass="67571">MSSVSPARPAAAIDQGAEVVSGMGANLHQNGVAFRVWAPHAQKVFVSGSFNEWSDTANPLTAEENGYWYGNVESGRAGDEYKYVIHNQDQVLWRNDPYSREVTNSVGNSLVCDPRFDWEDDDFQLPPLNELVIYEAHIGTFAGADTPGPGNFRDAQSHLEYLKNLGVNAIEIMPAAEFAGDLSWGYNPAYIFAIESAYGGPTQFKKFVKEAHRHGIGVLLDVVYNHFGPSDLGIWQFDGWSENGGGGIYFYNDWRAETPWGSTRPDYGRGEVRQYIRDNAMMWLEEYRVDGLRFDMTLYMRTVDGNGNDLPDGWGLTQWITREMRERFPHKIALAEDLRNNAWLTKAPGDGGAGFHTQWDAQFVHPVRATVSVPDDSLRSMQAVRDAICTRYNDDAFQRVVYSESHDEVANGKARVPSEVSPSDPENRYGEKRSTLAAVLVMTSPGVPMLFQGQEFLTTGWFQDTEPLDWDRAKEYGGLVQMYQDLIGLRRNLTGVTAGLKGQHVNVHHLDDNNKVIAFRRWEEGGPGDDVVVVLNFCSQKHDAYSIGFPQDGLWKLRLNSDWDGYSELFDNTASTDLTVKDGHASVKLAPYSALIYSQDKPA</sequence>
<keyword evidence="9" id="KW-0328">Glycosyltransferase</keyword>
<organism evidence="9 10">
    <name type="scientific">Lignipirellula cremea</name>
    <dbReference type="NCBI Taxonomy" id="2528010"/>
    <lineage>
        <taxon>Bacteria</taxon>
        <taxon>Pseudomonadati</taxon>
        <taxon>Planctomycetota</taxon>
        <taxon>Planctomycetia</taxon>
        <taxon>Pirellulales</taxon>
        <taxon>Pirellulaceae</taxon>
        <taxon>Lignipirellula</taxon>
    </lineage>
</organism>
<dbReference type="GO" id="GO:0043169">
    <property type="term" value="F:cation binding"/>
    <property type="evidence" value="ECO:0007669"/>
    <property type="project" value="InterPro"/>
</dbReference>
<dbReference type="GO" id="GO:0005978">
    <property type="term" value="P:glycogen biosynthetic process"/>
    <property type="evidence" value="ECO:0007669"/>
    <property type="project" value="InterPro"/>
</dbReference>
<dbReference type="Gene3D" id="3.20.20.80">
    <property type="entry name" value="Glycosidases"/>
    <property type="match status" value="1"/>
</dbReference>
<name>A0A518E544_9BACT</name>
<evidence type="ECO:0000256" key="7">
    <source>
        <dbReference type="PIRSR" id="PIRSR000463-1"/>
    </source>
</evidence>
<gene>
    <name evidence="9" type="primary">glgB_2</name>
    <name evidence="9" type="ORF">Pla8534_71000</name>
</gene>
<dbReference type="InterPro" id="IPR017853">
    <property type="entry name" value="GH"/>
</dbReference>
<evidence type="ECO:0000313" key="10">
    <source>
        <dbReference type="Proteomes" id="UP000317648"/>
    </source>
</evidence>
<dbReference type="Gene3D" id="2.60.40.10">
    <property type="entry name" value="Immunoglobulins"/>
    <property type="match status" value="1"/>
</dbReference>
<evidence type="ECO:0000313" key="9">
    <source>
        <dbReference type="EMBL" id="QDU99187.1"/>
    </source>
</evidence>
<feature type="domain" description="Glycosyl hydrolase family 13 catalytic" evidence="8">
    <location>
        <begin position="135"/>
        <end position="490"/>
    </location>
</feature>
<keyword evidence="10" id="KW-1185">Reference proteome</keyword>
<dbReference type="InterPro" id="IPR013783">
    <property type="entry name" value="Ig-like_fold"/>
</dbReference>
<evidence type="ECO:0000256" key="5">
    <source>
        <dbReference type="ARBA" id="ARBA00022679"/>
    </source>
</evidence>
<evidence type="ECO:0000256" key="1">
    <source>
        <dbReference type="ARBA" id="ARBA00000826"/>
    </source>
</evidence>
<proteinExistence type="inferred from homology"/>
<dbReference type="Pfam" id="PF02806">
    <property type="entry name" value="Alpha-amylase_C"/>
    <property type="match status" value="1"/>
</dbReference>
<evidence type="ECO:0000256" key="4">
    <source>
        <dbReference type="ARBA" id="ARBA00012541"/>
    </source>
</evidence>
<keyword evidence="5 9" id="KW-0808">Transferase</keyword>
<feature type="active site" description="Nucleophile" evidence="7">
    <location>
        <position position="295"/>
    </location>
</feature>
<dbReference type="SUPFAM" id="SSF81296">
    <property type="entry name" value="E set domains"/>
    <property type="match status" value="1"/>
</dbReference>
<dbReference type="InterPro" id="IPR006048">
    <property type="entry name" value="A-amylase/branching_C"/>
</dbReference>
<dbReference type="InterPro" id="IPR006047">
    <property type="entry name" value="GH13_cat_dom"/>
</dbReference>
<evidence type="ECO:0000256" key="2">
    <source>
        <dbReference type="ARBA" id="ARBA00002953"/>
    </source>
</evidence>
<dbReference type="InterPro" id="IPR013780">
    <property type="entry name" value="Glyco_hydro_b"/>
</dbReference>
<dbReference type="CDD" id="cd11325">
    <property type="entry name" value="AmyAc_GTHase"/>
    <property type="match status" value="1"/>
</dbReference>
<dbReference type="InterPro" id="IPR037439">
    <property type="entry name" value="Branching_enzy"/>
</dbReference>
<dbReference type="InterPro" id="IPR014756">
    <property type="entry name" value="Ig_E-set"/>
</dbReference>
<dbReference type="Gene3D" id="2.60.40.1180">
    <property type="entry name" value="Golgi alpha-mannosidase II"/>
    <property type="match status" value="1"/>
</dbReference>
<evidence type="ECO:0000256" key="6">
    <source>
        <dbReference type="ARBA" id="ARBA00023277"/>
    </source>
</evidence>
<evidence type="ECO:0000259" key="8">
    <source>
        <dbReference type="SMART" id="SM00642"/>
    </source>
</evidence>
<dbReference type="GO" id="GO:0004553">
    <property type="term" value="F:hydrolase activity, hydrolyzing O-glycosyl compounds"/>
    <property type="evidence" value="ECO:0007669"/>
    <property type="project" value="InterPro"/>
</dbReference>
<dbReference type="Pfam" id="PF00128">
    <property type="entry name" value="Alpha-amylase"/>
    <property type="match status" value="1"/>
</dbReference>
<dbReference type="SUPFAM" id="SSF51011">
    <property type="entry name" value="Glycosyl hydrolase domain"/>
    <property type="match status" value="1"/>
</dbReference>
<evidence type="ECO:0000256" key="3">
    <source>
        <dbReference type="ARBA" id="ARBA00009000"/>
    </source>
</evidence>
<feature type="active site" description="Proton donor" evidence="7">
    <location>
        <position position="336"/>
    </location>
</feature>
<keyword evidence="6" id="KW-0119">Carbohydrate metabolism</keyword>
<dbReference type="GO" id="GO:0003844">
    <property type="term" value="F:1,4-alpha-glucan branching enzyme activity"/>
    <property type="evidence" value="ECO:0007669"/>
    <property type="project" value="UniProtKB-EC"/>
</dbReference>